<evidence type="ECO:0000256" key="6">
    <source>
        <dbReference type="ARBA" id="ARBA00022679"/>
    </source>
</evidence>
<dbReference type="PANTHER" id="PTHR30478:SF0">
    <property type="entry name" value="BETA SLIDING CLAMP"/>
    <property type="match status" value="1"/>
</dbReference>
<dbReference type="InterPro" id="IPR022637">
    <property type="entry name" value="DNA_polIII_beta_cen"/>
</dbReference>
<keyword evidence="10" id="KW-0238">DNA-binding</keyword>
<dbReference type="Pfam" id="PF02768">
    <property type="entry name" value="DNA_pol3_beta_3"/>
    <property type="match status" value="1"/>
</dbReference>
<evidence type="ECO:0000256" key="1">
    <source>
        <dbReference type="ARBA" id="ARBA00002266"/>
    </source>
</evidence>
<evidence type="ECO:0000256" key="10">
    <source>
        <dbReference type="ARBA" id="ARBA00023125"/>
    </source>
</evidence>
<evidence type="ECO:0000256" key="4">
    <source>
        <dbReference type="ARBA" id="ARBA00011400"/>
    </source>
</evidence>
<dbReference type="RefSeq" id="WP_330500678.1">
    <property type="nucleotide sequence ID" value="NZ_JAZDWZ010000004.1"/>
</dbReference>
<dbReference type="PANTHER" id="PTHR30478">
    <property type="entry name" value="DNA POLYMERASE III SUBUNIT BETA"/>
    <property type="match status" value="1"/>
</dbReference>
<evidence type="ECO:0000256" key="7">
    <source>
        <dbReference type="ARBA" id="ARBA00022695"/>
    </source>
</evidence>
<keyword evidence="8" id="KW-0235">DNA replication</keyword>
<keyword evidence="5" id="KW-0963">Cytoplasm</keyword>
<comment type="similarity">
    <text evidence="3">Belongs to the beta sliding clamp family.</text>
</comment>
<feature type="domain" description="DNA polymerase III beta sliding clamp N-terminal" evidence="11">
    <location>
        <begin position="1"/>
        <end position="114"/>
    </location>
</feature>
<evidence type="ECO:0000313" key="15">
    <source>
        <dbReference type="Proteomes" id="UP001344817"/>
    </source>
</evidence>
<reference evidence="14" key="1">
    <citation type="submission" date="2024-01" db="EMBL/GenBank/DDBJ databases">
        <title>Genome sequence of Mycoplasma ciconiae type strain DSM 25251.</title>
        <authorList>
            <person name="Spergser J."/>
        </authorList>
    </citation>
    <scope>NUCLEOTIDE SEQUENCE [LARGE SCALE GENOMIC DNA]</scope>
    <source>
        <strain evidence="14">DSM 25251</strain>
    </source>
</reference>
<dbReference type="EC" id="2.7.7.7" evidence="14"/>
<comment type="subcellular location">
    <subcellularLocation>
        <location evidence="2">Cytoplasm</location>
    </subcellularLocation>
</comment>
<dbReference type="GO" id="GO:0003887">
    <property type="term" value="F:DNA-directed DNA polymerase activity"/>
    <property type="evidence" value="ECO:0007669"/>
    <property type="project" value="UniProtKB-EC"/>
</dbReference>
<keyword evidence="7 14" id="KW-0548">Nucleotidyltransferase</keyword>
<dbReference type="InterPro" id="IPR046938">
    <property type="entry name" value="DNA_clamp_sf"/>
</dbReference>
<organism evidence="14 15">
    <name type="scientific">Mycoplasmopsis ciconiae</name>
    <dbReference type="NCBI Taxonomy" id="561067"/>
    <lineage>
        <taxon>Bacteria</taxon>
        <taxon>Bacillati</taxon>
        <taxon>Mycoplasmatota</taxon>
        <taxon>Mycoplasmoidales</taxon>
        <taxon>Metamycoplasmataceae</taxon>
        <taxon>Mycoplasmopsis</taxon>
    </lineage>
</organism>
<sequence length="367" mass="42104">MVLQIEKSILDKSIEFMSKYVDSINAFIPFRCLKFDVTYQSITITASNGIISAKKTILVNDLNTKIEKEGEFLINCAYFKNIIKKLDKTINIIVDENKILIKDSSSEYKLNKINHVYPLINFNISENNFKVNFDKLDSAIKDVCVAAGDDNSGLMLRCINLSCKDNKIILVASDGYRLSTEFIEIEKNLKFNFSINNRNLKSMIQKTNEEEVELFYDDNKLGVIYKDTIIQSLLVDIPYTDVSGLFPKEFSRKIVINKNVLLNLINKVVFVNQEKANNRLQFKINKNELKLIYEVSEVGISQASTSDFHLEGDSIEIDFNYNFVKDAINIYGDDDINLLINNEGVIMLIVSENNKNNKQLITALRRY</sequence>
<evidence type="ECO:0000256" key="8">
    <source>
        <dbReference type="ARBA" id="ARBA00022705"/>
    </source>
</evidence>
<dbReference type="Proteomes" id="UP001344817">
    <property type="component" value="Unassembled WGS sequence"/>
</dbReference>
<protein>
    <submittedName>
        <fullName evidence="14">DNA polymerase III subunit beta</fullName>
        <ecNumber evidence="14">2.7.7.7</ecNumber>
    </submittedName>
</protein>
<dbReference type="InterPro" id="IPR022635">
    <property type="entry name" value="DNA_polIII_beta_C"/>
</dbReference>
<dbReference type="SMART" id="SM00480">
    <property type="entry name" value="POL3Bc"/>
    <property type="match status" value="1"/>
</dbReference>
<evidence type="ECO:0000259" key="11">
    <source>
        <dbReference type="Pfam" id="PF00712"/>
    </source>
</evidence>
<dbReference type="SUPFAM" id="SSF55979">
    <property type="entry name" value="DNA clamp"/>
    <property type="match status" value="3"/>
</dbReference>
<dbReference type="NCBIfam" id="TIGR00663">
    <property type="entry name" value="dnan"/>
    <property type="match status" value="1"/>
</dbReference>
<dbReference type="InterPro" id="IPR022634">
    <property type="entry name" value="DNA_polIII_beta_N"/>
</dbReference>
<dbReference type="InterPro" id="IPR001001">
    <property type="entry name" value="DNA_polIII_beta"/>
</dbReference>
<gene>
    <name evidence="14" type="primary">dnaN</name>
    <name evidence="14" type="ORF">V2E24_01570</name>
</gene>
<keyword evidence="6 14" id="KW-0808">Transferase</keyword>
<dbReference type="CDD" id="cd00140">
    <property type="entry name" value="beta_clamp"/>
    <property type="match status" value="1"/>
</dbReference>
<evidence type="ECO:0000256" key="2">
    <source>
        <dbReference type="ARBA" id="ARBA00004496"/>
    </source>
</evidence>
<dbReference type="Gene3D" id="3.10.150.10">
    <property type="entry name" value="DNA Polymerase III, subunit A, domain 2"/>
    <property type="match status" value="1"/>
</dbReference>
<keyword evidence="9" id="KW-0239">DNA-directed DNA polymerase</keyword>
<feature type="domain" description="DNA polymerase III beta sliding clamp C-terminal" evidence="13">
    <location>
        <begin position="245"/>
        <end position="362"/>
    </location>
</feature>
<comment type="function">
    <text evidence="1">Confers DNA tethering and processivity to DNA polymerases and other proteins. Acts as a clamp, forming a ring around DNA (a reaction catalyzed by the clamp-loading complex) which diffuses in an ATP-independent manner freely and bidirectionally along dsDNA. Initially characterized for its ability to contact the catalytic subunit of DNA polymerase III (Pol III), a complex, multichain enzyme responsible for most of the replicative synthesis in bacteria; Pol III exhibits 3'-5' exonuclease proofreading activity. The beta chain is required for initiation of replication as well as for processivity of DNA replication.</text>
</comment>
<comment type="subunit">
    <text evidence="4">Forms a ring-shaped head-to-tail homodimer around DNA which binds and tethers DNA polymerases and other proteins to the DNA. The DNA replisome complex has a single clamp-loading complex (3 tau and 1 each of delta, delta', psi and chi subunits) which binds 3 Pol III cores (1 core on the leading strand and 2 on the lagging strand) each with a beta sliding clamp dimer. Additional proteins in the replisome are other copies of gamma, psi and chi, Ssb, DNA helicase and RNA primase.</text>
</comment>
<evidence type="ECO:0000256" key="5">
    <source>
        <dbReference type="ARBA" id="ARBA00022490"/>
    </source>
</evidence>
<evidence type="ECO:0000259" key="13">
    <source>
        <dbReference type="Pfam" id="PF02768"/>
    </source>
</evidence>
<dbReference type="Pfam" id="PF02767">
    <property type="entry name" value="DNA_pol3_beta_2"/>
    <property type="match status" value="1"/>
</dbReference>
<dbReference type="Gene3D" id="3.70.10.10">
    <property type="match status" value="1"/>
</dbReference>
<evidence type="ECO:0000313" key="14">
    <source>
        <dbReference type="EMBL" id="MEE3928265.1"/>
    </source>
</evidence>
<feature type="domain" description="DNA polymerase III beta sliding clamp central" evidence="12">
    <location>
        <begin position="131"/>
        <end position="239"/>
    </location>
</feature>
<comment type="caution">
    <text evidence="14">The sequence shown here is derived from an EMBL/GenBank/DDBJ whole genome shotgun (WGS) entry which is preliminary data.</text>
</comment>
<name>A0ABU7MLF4_9BACT</name>
<dbReference type="EMBL" id="JAZDWZ010000004">
    <property type="protein sequence ID" value="MEE3928265.1"/>
    <property type="molecule type" value="Genomic_DNA"/>
</dbReference>
<evidence type="ECO:0000259" key="12">
    <source>
        <dbReference type="Pfam" id="PF02767"/>
    </source>
</evidence>
<accession>A0ABU7MLF4</accession>
<dbReference type="Pfam" id="PF00712">
    <property type="entry name" value="DNA_pol3_beta"/>
    <property type="match status" value="1"/>
</dbReference>
<evidence type="ECO:0000256" key="9">
    <source>
        <dbReference type="ARBA" id="ARBA00022932"/>
    </source>
</evidence>
<keyword evidence="15" id="KW-1185">Reference proteome</keyword>
<evidence type="ECO:0000256" key="3">
    <source>
        <dbReference type="ARBA" id="ARBA00010752"/>
    </source>
</evidence>
<proteinExistence type="inferred from homology"/>